<dbReference type="RefSeq" id="WP_405338178.1">
    <property type="nucleotide sequence ID" value="NZ_JBANFI010000003.1"/>
</dbReference>
<organism evidence="7 8">
    <name type="scientific">Marinospirillum alkalitolerans</name>
    <dbReference type="NCBI Taxonomy" id="3123374"/>
    <lineage>
        <taxon>Bacteria</taxon>
        <taxon>Pseudomonadati</taxon>
        <taxon>Pseudomonadota</taxon>
        <taxon>Gammaproteobacteria</taxon>
        <taxon>Oceanospirillales</taxon>
        <taxon>Oceanospirillaceae</taxon>
        <taxon>Marinospirillum</taxon>
    </lineage>
</organism>
<comment type="caution">
    <text evidence="7">The sequence shown here is derived from an EMBL/GenBank/DDBJ whole genome shotgun (WGS) entry which is preliminary data.</text>
</comment>
<dbReference type="SUPFAM" id="SSF101116">
    <property type="entry name" value="Flagellar export chaperone FliS"/>
    <property type="match status" value="1"/>
</dbReference>
<accession>A0ABW8PYK8</accession>
<keyword evidence="8" id="KW-1185">Reference proteome</keyword>
<dbReference type="PANTHER" id="PTHR34773">
    <property type="entry name" value="FLAGELLAR SECRETION CHAPERONE FLIS"/>
    <property type="match status" value="1"/>
</dbReference>
<dbReference type="EMBL" id="JBANFI010000003">
    <property type="protein sequence ID" value="MFK7160452.1"/>
    <property type="molecule type" value="Genomic_DNA"/>
</dbReference>
<protein>
    <submittedName>
        <fullName evidence="7">Flagellar export chaperone FliS</fullName>
    </submittedName>
</protein>
<dbReference type="Pfam" id="PF02561">
    <property type="entry name" value="FliS"/>
    <property type="match status" value="1"/>
</dbReference>
<evidence type="ECO:0000256" key="3">
    <source>
        <dbReference type="ARBA" id="ARBA00022490"/>
    </source>
</evidence>
<keyword evidence="7" id="KW-0969">Cilium</keyword>
<keyword evidence="5" id="KW-0143">Chaperone</keyword>
<feature type="coiled-coil region" evidence="6">
    <location>
        <begin position="135"/>
        <end position="162"/>
    </location>
</feature>
<evidence type="ECO:0000256" key="5">
    <source>
        <dbReference type="ARBA" id="ARBA00023186"/>
    </source>
</evidence>
<dbReference type="Proteomes" id="UP001621714">
    <property type="component" value="Unassembled WGS sequence"/>
</dbReference>
<keyword evidence="6" id="KW-0175">Coiled coil</keyword>
<comment type="similarity">
    <text evidence="2">Belongs to the FliS family.</text>
</comment>
<dbReference type="NCBIfam" id="TIGR00208">
    <property type="entry name" value="fliS"/>
    <property type="match status" value="1"/>
</dbReference>
<evidence type="ECO:0000256" key="2">
    <source>
        <dbReference type="ARBA" id="ARBA00008787"/>
    </source>
</evidence>
<dbReference type="Gene3D" id="1.20.120.340">
    <property type="entry name" value="Flagellar protein FliS"/>
    <property type="match status" value="1"/>
</dbReference>
<gene>
    <name evidence="7" type="primary">fliS</name>
    <name evidence="7" type="ORF">V6U78_05315</name>
</gene>
<reference evidence="7 8" key="1">
    <citation type="submission" date="2024-02" db="EMBL/GenBank/DDBJ databases">
        <title>Marinospirillum sp. MEB 164 isolated from Lonar lake sediment.</title>
        <authorList>
            <person name="Joshi A."/>
            <person name="Thite S."/>
        </authorList>
    </citation>
    <scope>NUCLEOTIDE SEQUENCE [LARGE SCALE GENOMIC DNA]</scope>
    <source>
        <strain evidence="7 8">MEB164</strain>
    </source>
</reference>
<evidence type="ECO:0000313" key="8">
    <source>
        <dbReference type="Proteomes" id="UP001621714"/>
    </source>
</evidence>
<evidence type="ECO:0000313" key="7">
    <source>
        <dbReference type="EMBL" id="MFK7160452.1"/>
    </source>
</evidence>
<dbReference type="CDD" id="cd16098">
    <property type="entry name" value="FliS"/>
    <property type="match status" value="1"/>
</dbReference>
<evidence type="ECO:0000256" key="1">
    <source>
        <dbReference type="ARBA" id="ARBA00004514"/>
    </source>
</evidence>
<dbReference type="InterPro" id="IPR003713">
    <property type="entry name" value="FliS"/>
</dbReference>
<evidence type="ECO:0000256" key="4">
    <source>
        <dbReference type="ARBA" id="ARBA00022795"/>
    </source>
</evidence>
<keyword evidence="7" id="KW-0966">Cell projection</keyword>
<name>A0ABW8PYK8_9GAMM</name>
<evidence type="ECO:0000256" key="6">
    <source>
        <dbReference type="SAM" id="Coils"/>
    </source>
</evidence>
<keyword evidence="4" id="KW-1005">Bacterial flagellum biogenesis</keyword>
<dbReference type="PANTHER" id="PTHR34773:SF1">
    <property type="entry name" value="FLAGELLAR SECRETION CHAPERONE FLIS"/>
    <property type="match status" value="1"/>
</dbReference>
<keyword evidence="7" id="KW-0282">Flagellum</keyword>
<sequence>MIKRRHTPYQMQKSAEAWASQVHNNRHLEAEVEEADAHKLTLLLYTAILAHMKDALSAMQRDDQVAKVKWVNKAQTGINELRVTLRHDIEPEISMTLDSLYDYLGRQLAKAKAAKDAAPLVLECIRLLAPIKEAWEQVMDEARQFRAELATYQQEMAAKDESSS</sequence>
<keyword evidence="3" id="KW-0963">Cytoplasm</keyword>
<proteinExistence type="inferred from homology"/>
<dbReference type="InterPro" id="IPR036584">
    <property type="entry name" value="FliS_sf"/>
</dbReference>
<comment type="subcellular location">
    <subcellularLocation>
        <location evidence="1">Cytoplasm</location>
        <location evidence="1">Cytosol</location>
    </subcellularLocation>
</comment>